<dbReference type="Proteomes" id="UP000553209">
    <property type="component" value="Unassembled WGS sequence"/>
</dbReference>
<sequence>MTYILGVNAGTATYHDAAACLVDDSGTVLAYIEEERLSRMRHAVGTHMPTLAVAACLRIAGIDAHQVDAVAVGWDEPRLAAAAGRGWEFTSPAHFLAALGLPHRPSLHCVPHHQAHAASAFHASGDEAAAVLVVDGNGESESTSLWRAQRGHPLVQIAVWPQVASLGHLYEAASSWLGLGKRGAGKTMGLAAYTDQRPDPGWIRVGEHGLLSALGDDPTLDYEATRGRWANHITRFAGAARPEHPAASLAQDERAVRVAAAAQTTVENTLAWLVEQARTLSGLQRVCIAGGVGLNCAANGRLDGPVYVPPVPHDAGVALGAAWTLAAPTRPQVMDPYTGGTPGTLPDVDGGRVRDVDADHIADLLQQGKIVGVCRGRSEVGPRALGHRSFLALPTQARMRQRMNTLKRREQWRPFGPLTHHGQHGWWEPSPHLHRYMLGAAHLSDTGAALMPAVRHQDGTTRPQQLQPGAEDLVWEVLDVLAGRGHAPVLLNTSFNGPGEPLVETAAQALACANRLGAHALVTDQVLVELEDRA</sequence>
<dbReference type="InterPro" id="IPR031730">
    <property type="entry name" value="Carbam_trans_C"/>
</dbReference>
<dbReference type="SUPFAM" id="SSF53067">
    <property type="entry name" value="Actin-like ATPase domain"/>
    <property type="match status" value="1"/>
</dbReference>
<keyword evidence="4" id="KW-0808">Transferase</keyword>
<evidence type="ECO:0000256" key="1">
    <source>
        <dbReference type="ARBA" id="ARBA00006129"/>
    </source>
</evidence>
<organism evidence="4 5">
    <name type="scientific">Nocardiopsis alborubida</name>
    <dbReference type="NCBI Taxonomy" id="146802"/>
    <lineage>
        <taxon>Bacteria</taxon>
        <taxon>Bacillati</taxon>
        <taxon>Actinomycetota</taxon>
        <taxon>Actinomycetes</taxon>
        <taxon>Streptosporangiales</taxon>
        <taxon>Nocardiopsidaceae</taxon>
        <taxon>Nocardiopsis</taxon>
    </lineage>
</organism>
<evidence type="ECO:0000313" key="5">
    <source>
        <dbReference type="Proteomes" id="UP000553209"/>
    </source>
</evidence>
<dbReference type="PANTHER" id="PTHR34847">
    <property type="entry name" value="NODULATION PROTEIN U"/>
    <property type="match status" value="1"/>
</dbReference>
<comment type="caution">
    <text evidence="4">The sequence shown here is derived from an EMBL/GenBank/DDBJ whole genome shotgun (WGS) entry which is preliminary data.</text>
</comment>
<dbReference type="InterPro" id="IPR003696">
    <property type="entry name" value="Carbtransf_dom"/>
</dbReference>
<dbReference type="Pfam" id="PF16861">
    <property type="entry name" value="Carbam_trans_C"/>
    <property type="match status" value="1"/>
</dbReference>
<reference evidence="4 5" key="1">
    <citation type="submission" date="2020-04" db="EMBL/GenBank/DDBJ databases">
        <title>MicrobeNet Type strains.</title>
        <authorList>
            <person name="Nicholson A.C."/>
        </authorList>
    </citation>
    <scope>NUCLEOTIDE SEQUENCE [LARGE SCALE GENOMIC DNA]</scope>
    <source>
        <strain evidence="4 5">ATCC 23612</strain>
    </source>
</reference>
<dbReference type="InterPro" id="IPR038152">
    <property type="entry name" value="Carbam_trans_C_sf"/>
</dbReference>
<name>A0A7X6M8M5_9ACTN</name>
<dbReference type="Gene3D" id="3.90.870.20">
    <property type="entry name" value="Carbamoyltransferase, C-terminal domain"/>
    <property type="match status" value="1"/>
</dbReference>
<gene>
    <name evidence="4" type="ORF">HGB44_03400</name>
</gene>
<dbReference type="GO" id="GO:0016740">
    <property type="term" value="F:transferase activity"/>
    <property type="evidence" value="ECO:0007669"/>
    <property type="project" value="UniProtKB-KW"/>
</dbReference>
<feature type="domain" description="Carbamoyltransferase" evidence="2">
    <location>
        <begin position="103"/>
        <end position="322"/>
    </location>
</feature>
<protein>
    <submittedName>
        <fullName evidence="4">Carbamoyltransferase</fullName>
    </submittedName>
</protein>
<dbReference type="EMBL" id="JAAXPG010000002">
    <property type="protein sequence ID" value="NKY96723.1"/>
    <property type="molecule type" value="Genomic_DNA"/>
</dbReference>
<dbReference type="Gene3D" id="3.30.420.40">
    <property type="match status" value="2"/>
</dbReference>
<evidence type="ECO:0000313" key="4">
    <source>
        <dbReference type="EMBL" id="NKY96723.1"/>
    </source>
</evidence>
<feature type="domain" description="Carbamoyltransferase C-terminal" evidence="3">
    <location>
        <begin position="362"/>
        <end position="529"/>
    </location>
</feature>
<dbReference type="Pfam" id="PF02543">
    <property type="entry name" value="Carbam_trans_N"/>
    <property type="match status" value="1"/>
</dbReference>
<dbReference type="AlphaFoldDB" id="A0A7X6M8M5"/>
<dbReference type="InterPro" id="IPR043129">
    <property type="entry name" value="ATPase_NBD"/>
</dbReference>
<dbReference type="PANTHER" id="PTHR34847:SF1">
    <property type="entry name" value="NODULATION PROTEIN U"/>
    <property type="match status" value="1"/>
</dbReference>
<accession>A0A7X6M8M5</accession>
<proteinExistence type="inferred from homology"/>
<evidence type="ECO:0000259" key="2">
    <source>
        <dbReference type="Pfam" id="PF02543"/>
    </source>
</evidence>
<dbReference type="CDD" id="cd24098">
    <property type="entry name" value="ASKHA_NBD_TobZ_N"/>
    <property type="match status" value="1"/>
</dbReference>
<comment type="similarity">
    <text evidence="1">Belongs to the NodU/CmcH family.</text>
</comment>
<evidence type="ECO:0000259" key="3">
    <source>
        <dbReference type="Pfam" id="PF16861"/>
    </source>
</evidence>
<keyword evidence="5" id="KW-1185">Reference proteome</keyword>
<dbReference type="RefSeq" id="WP_061080286.1">
    <property type="nucleotide sequence ID" value="NZ_JAAXPG010000002.1"/>
</dbReference>
<dbReference type="InterPro" id="IPR051338">
    <property type="entry name" value="NodU/CmcH_Carbamoyltrnsfr"/>
</dbReference>